<feature type="domain" description="D,L-carboxypeptidase peptidase" evidence="1">
    <location>
        <begin position="29"/>
        <end position="263"/>
    </location>
</feature>
<keyword evidence="4" id="KW-1185">Reference proteome</keyword>
<dbReference type="STRING" id="273121.WS0783"/>
<accession>Q7M9P4</accession>
<dbReference type="Pfam" id="PF17033">
    <property type="entry name" value="Peptidase_M99"/>
    <property type="match status" value="1"/>
</dbReference>
<feature type="domain" description="Metallo-carboxypeptidase C-terminal" evidence="2">
    <location>
        <begin position="342"/>
        <end position="427"/>
    </location>
</feature>
<dbReference type="Gene3D" id="3.40.630.10">
    <property type="entry name" value="Zn peptidases"/>
    <property type="match status" value="1"/>
</dbReference>
<name>Q7M9P4_WOLSU</name>
<proteinExistence type="predicted"/>
<evidence type="ECO:0000313" key="4">
    <source>
        <dbReference type="Proteomes" id="UP000000422"/>
    </source>
</evidence>
<organism evidence="4">
    <name type="scientific">Wolinella succinogenes (strain ATCC 29543 / DSM 1740 / CCUG 13145 / JCM 31913 / LMG 7466 / NCTC 11488 / FDC 602W)</name>
    <name type="common">Vibrio succinogenes</name>
    <dbReference type="NCBI Taxonomy" id="273121"/>
    <lineage>
        <taxon>Bacteria</taxon>
        <taxon>Pseudomonadati</taxon>
        <taxon>Campylobacterota</taxon>
        <taxon>Epsilonproteobacteria</taxon>
        <taxon>Campylobacterales</taxon>
        <taxon>Helicobacteraceae</taxon>
        <taxon>Wolinella</taxon>
    </lineage>
</organism>
<dbReference type="Pfam" id="PF17129">
    <property type="entry name" value="Peptidase_M99_C"/>
    <property type="match status" value="1"/>
</dbReference>
<dbReference type="InterPro" id="IPR033397">
    <property type="entry name" value="Metallo_peptidase_C"/>
</dbReference>
<dbReference type="HOGENOM" id="CLU_632596_0_0_7"/>
<evidence type="ECO:0000259" key="2">
    <source>
        <dbReference type="Pfam" id="PF17129"/>
    </source>
</evidence>
<evidence type="ECO:0000259" key="1">
    <source>
        <dbReference type="Pfam" id="PF17033"/>
    </source>
</evidence>
<dbReference type="EMBL" id="BX571659">
    <property type="protein sequence ID" value="CAE09897.1"/>
    <property type="molecule type" value="Genomic_DNA"/>
</dbReference>
<dbReference type="RefSeq" id="WP_011138694.1">
    <property type="nucleotide sequence ID" value="NC_005090.1"/>
</dbReference>
<dbReference type="InterPro" id="IPR031489">
    <property type="entry name" value="Peptidase_M99"/>
</dbReference>
<dbReference type="AlphaFoldDB" id="Q7M9P4"/>
<dbReference type="Proteomes" id="UP000000422">
    <property type="component" value="Chromosome"/>
</dbReference>
<dbReference type="CDD" id="cd06243">
    <property type="entry name" value="M14_CP_Csd4-like"/>
    <property type="match status" value="1"/>
</dbReference>
<dbReference type="SUPFAM" id="SSF53187">
    <property type="entry name" value="Zn-dependent exopeptidases"/>
    <property type="match status" value="1"/>
</dbReference>
<reference evidence="3 4" key="1">
    <citation type="journal article" date="2003" name="Proc. Natl. Acad. Sci. U.S.A.">
        <title>Complete genome sequence and analysis of Wolinella succinogenes.</title>
        <authorList>
            <person name="Baar C."/>
            <person name="Eppinger M."/>
            <person name="Raddatz G."/>
            <person name="Simon JM."/>
            <person name="Lanz C."/>
            <person name="Klimmek O."/>
            <person name="Nandakumar R."/>
            <person name="Gross R."/>
            <person name="Rosinus A."/>
            <person name="Keller H."/>
            <person name="Jagtap P."/>
            <person name="Linke B."/>
            <person name="Meyer F."/>
            <person name="Lederer H."/>
            <person name="Schuster S.C."/>
        </authorList>
    </citation>
    <scope>NUCLEOTIDE SEQUENCE [LARGE SCALE GENOMIC DNA]</scope>
    <source>
        <strain evidence="4">ATCC 29543 / DSM 1740 / CCUG 13145 / JCM 31913 / LMG 7466 / NCTC 11488 / FDC 602W</strain>
    </source>
</reference>
<evidence type="ECO:0000313" key="3">
    <source>
        <dbReference type="EMBL" id="CAE09897.1"/>
    </source>
</evidence>
<gene>
    <name evidence="3" type="ordered locus">WS0783</name>
</gene>
<dbReference type="eggNOG" id="COG3608">
    <property type="taxonomic scope" value="Bacteria"/>
</dbReference>
<sequence length="429" mass="49088">MRALFLIMVLLGTLWSAERHFGFYELKGKEAGSLLFIIGGVHGDEPGGYFAPALITQHYRLQKGSLWVVPNLNFDSIVENRRGIYGDMNRKFASIKRDDKDYEIVKDIKKLILDSKVDFVINLHDGHGFYRSSWENSIFNPKAWGQAYIIDQKNISDVKFGNLDEIASKISRNLNQNLSKDHHSFNIKNTNTQFKDEEMQTSLTYFAITNLKPALAIETSKNISELDQKVFYQLQSIEELMKIMGIEYERDFELTLQEIDRLLEEHGEMSLNGHITLPLEGIRSTLRFVPMLPKGNSFSFSHPLGAIKERADHYEVMIGNRSIAKLYPQRFSGSCAAKGAEVIVDGVSQRVAWGERLLVKERFLVKEQAGVRVNVIGLVTSGRDSQDEVEVKKGMIASRFSLDEKERRYRVEFYSEEGFCGMITAWFEP</sequence>
<dbReference type="KEGG" id="wsu:WS0783"/>
<protein>
    <submittedName>
        <fullName evidence="3">PUTATIVE PERIPLASMIC PROTEIN</fullName>
    </submittedName>
</protein>